<proteinExistence type="predicted"/>
<evidence type="ECO:0000313" key="3">
    <source>
        <dbReference type="Proteomes" id="UP000186583"/>
    </source>
</evidence>
<reference evidence="2 3" key="1">
    <citation type="submission" date="2016-11" db="EMBL/GenBank/DDBJ databases">
        <title>Draft Genome Assembly of Colletotrichum chlorophyti a pathogen of herbaceous plants.</title>
        <authorList>
            <person name="Gan P."/>
            <person name="Narusaka M."/>
            <person name="Tsushima A."/>
            <person name="Narusaka Y."/>
            <person name="Takano Y."/>
            <person name="Shirasu K."/>
        </authorList>
    </citation>
    <scope>NUCLEOTIDE SEQUENCE [LARGE SCALE GENOMIC DNA]</scope>
    <source>
        <strain evidence="2 3">NTL11</strain>
    </source>
</reference>
<comment type="caution">
    <text evidence="2">The sequence shown here is derived from an EMBL/GenBank/DDBJ whole genome shotgun (WGS) entry which is preliminary data.</text>
</comment>
<dbReference type="EMBL" id="MPGH01000155">
    <property type="protein sequence ID" value="OLN85714.1"/>
    <property type="molecule type" value="Genomic_DNA"/>
</dbReference>
<gene>
    <name evidence="2" type="ORF">CCHL11_07766</name>
</gene>
<protein>
    <submittedName>
        <fullName evidence="2">Uncharacterized protein</fullName>
    </submittedName>
</protein>
<feature type="compositionally biased region" description="Basic and acidic residues" evidence="1">
    <location>
        <begin position="62"/>
        <end position="83"/>
    </location>
</feature>
<keyword evidence="3" id="KW-1185">Reference proteome</keyword>
<dbReference type="AlphaFoldDB" id="A0A1Q8RN17"/>
<name>A0A1Q8RN17_9PEZI</name>
<dbReference type="OrthoDB" id="4845763at2759"/>
<organism evidence="2 3">
    <name type="scientific">Colletotrichum chlorophyti</name>
    <dbReference type="NCBI Taxonomy" id="708187"/>
    <lineage>
        <taxon>Eukaryota</taxon>
        <taxon>Fungi</taxon>
        <taxon>Dikarya</taxon>
        <taxon>Ascomycota</taxon>
        <taxon>Pezizomycotina</taxon>
        <taxon>Sordariomycetes</taxon>
        <taxon>Hypocreomycetidae</taxon>
        <taxon>Glomerellales</taxon>
        <taxon>Glomerellaceae</taxon>
        <taxon>Colletotrichum</taxon>
    </lineage>
</organism>
<feature type="compositionally biased region" description="Polar residues" evidence="1">
    <location>
        <begin position="91"/>
        <end position="104"/>
    </location>
</feature>
<evidence type="ECO:0000313" key="2">
    <source>
        <dbReference type="EMBL" id="OLN85714.1"/>
    </source>
</evidence>
<evidence type="ECO:0000256" key="1">
    <source>
        <dbReference type="SAM" id="MobiDB-lite"/>
    </source>
</evidence>
<feature type="region of interest" description="Disordered" evidence="1">
    <location>
        <begin position="62"/>
        <end position="105"/>
    </location>
</feature>
<dbReference type="Proteomes" id="UP000186583">
    <property type="component" value="Unassembled WGS sequence"/>
</dbReference>
<accession>A0A1Q8RN17</accession>
<sequence>MDDDPANTIDRDRQGVKLLADEILEIQAEIDFQQVIVESYDTAPGNPRRYSEDKKQAVRQLEASKKHIEEKKDEKRRLEERMRTVRKPARNTASSASGVGSNSDMDFIDDWGWRTDWRQAVECSRAAVNRIEL</sequence>